<dbReference type="SUPFAM" id="SSF53822">
    <property type="entry name" value="Periplasmic binding protein-like I"/>
    <property type="match status" value="1"/>
</dbReference>
<dbReference type="GO" id="GO:0003700">
    <property type="term" value="F:DNA-binding transcription factor activity"/>
    <property type="evidence" value="ECO:0007669"/>
    <property type="project" value="TreeGrafter"/>
</dbReference>
<dbReference type="Gene3D" id="3.40.50.2300">
    <property type="match status" value="2"/>
</dbReference>
<evidence type="ECO:0000313" key="6">
    <source>
        <dbReference type="Proteomes" id="UP000050509"/>
    </source>
</evidence>
<keyword evidence="2" id="KW-0238">DNA-binding</keyword>
<dbReference type="PROSITE" id="PS50932">
    <property type="entry name" value="HTH_LACI_2"/>
    <property type="match status" value="1"/>
</dbReference>
<dbReference type="CDD" id="cd06267">
    <property type="entry name" value="PBP1_LacI_sugar_binding-like"/>
    <property type="match status" value="1"/>
</dbReference>
<evidence type="ECO:0000256" key="3">
    <source>
        <dbReference type="ARBA" id="ARBA00023163"/>
    </source>
</evidence>
<feature type="domain" description="HTH lacI-type" evidence="4">
    <location>
        <begin position="6"/>
        <end position="60"/>
    </location>
</feature>
<dbReference type="InterPro" id="IPR000843">
    <property type="entry name" value="HTH_LacI"/>
</dbReference>
<dbReference type="AlphaFoldDB" id="A0A0P9HH40"/>
<comment type="caution">
    <text evidence="5">The sequence shown here is derived from an EMBL/GenBank/DDBJ whole genome shotgun (WGS) entry which is preliminary data.</text>
</comment>
<protein>
    <submittedName>
        <fullName evidence="5">LacI family transcriptional regulator</fullName>
    </submittedName>
</protein>
<sequence>MSRRSPSIEDIARAAGVANSTVSRALRDNPLISSDVRAHIQQLAREMGYTPNGIAQSLQNRRTNTIGLVVTSIADPFFGDVAKGVEQGAQAAGLSVVLSASHNDPAQEQAIIETFQRRRVDGIIVADSQISRNHAGPLARADVPTVLINSQAEQPSTMLHSVAVDDAYGAQLAAEHLLHLGHRKVGYLGVSNRPKSNRDRQEGFCNALSVAGAAPRPEQMVIAAAEERLNDDVATGQALLSALLHADVTAVFCYNDMIAIGVLMACRDEGIRVPHELSVVGFDDIALAQYVTPPLTTIHQPKIELGRLAIETLLNLVDDRPAQNHVIRPTLVQRASTARLI</sequence>
<dbReference type="InterPro" id="IPR028082">
    <property type="entry name" value="Peripla_BP_I"/>
</dbReference>
<keyword evidence="1" id="KW-0805">Transcription regulation</keyword>
<reference evidence="5 6" key="1">
    <citation type="submission" date="2015-09" db="EMBL/GenBank/DDBJ databases">
        <title>Draft genome sequence of Kouleothrix aurantiaca JCM 19913.</title>
        <authorList>
            <person name="Hemp J."/>
        </authorList>
    </citation>
    <scope>NUCLEOTIDE SEQUENCE [LARGE SCALE GENOMIC DNA]</scope>
    <source>
        <strain evidence="5 6">COM-B</strain>
    </source>
</reference>
<dbReference type="Pfam" id="PF00356">
    <property type="entry name" value="LacI"/>
    <property type="match status" value="1"/>
</dbReference>
<keyword evidence="6" id="KW-1185">Reference proteome</keyword>
<keyword evidence="3" id="KW-0804">Transcription</keyword>
<dbReference type="EMBL" id="LJCR01000106">
    <property type="protein sequence ID" value="KPV54138.1"/>
    <property type="molecule type" value="Genomic_DNA"/>
</dbReference>
<dbReference type="SMART" id="SM00354">
    <property type="entry name" value="HTH_LACI"/>
    <property type="match status" value="1"/>
</dbReference>
<dbReference type="Gene3D" id="1.10.260.40">
    <property type="entry name" value="lambda repressor-like DNA-binding domains"/>
    <property type="match status" value="1"/>
</dbReference>
<dbReference type="InterPro" id="IPR046335">
    <property type="entry name" value="LacI/GalR-like_sensor"/>
</dbReference>
<dbReference type="PANTHER" id="PTHR30146">
    <property type="entry name" value="LACI-RELATED TRANSCRIPTIONAL REPRESSOR"/>
    <property type="match status" value="1"/>
</dbReference>
<dbReference type="Proteomes" id="UP000050509">
    <property type="component" value="Unassembled WGS sequence"/>
</dbReference>
<dbReference type="InterPro" id="IPR010982">
    <property type="entry name" value="Lambda_DNA-bd_dom_sf"/>
</dbReference>
<name>A0A0P9HH40_9CHLR</name>
<gene>
    <name evidence="5" type="ORF">SE17_05580</name>
</gene>
<organism evidence="5 6">
    <name type="scientific">Kouleothrix aurantiaca</name>
    <dbReference type="NCBI Taxonomy" id="186479"/>
    <lineage>
        <taxon>Bacteria</taxon>
        <taxon>Bacillati</taxon>
        <taxon>Chloroflexota</taxon>
        <taxon>Chloroflexia</taxon>
        <taxon>Chloroflexales</taxon>
        <taxon>Roseiflexineae</taxon>
        <taxon>Roseiflexaceae</taxon>
        <taxon>Kouleothrix</taxon>
    </lineage>
</organism>
<accession>A0A0P9HH40</accession>
<dbReference type="SUPFAM" id="SSF47413">
    <property type="entry name" value="lambda repressor-like DNA-binding domains"/>
    <property type="match status" value="1"/>
</dbReference>
<dbReference type="Pfam" id="PF13377">
    <property type="entry name" value="Peripla_BP_3"/>
    <property type="match status" value="1"/>
</dbReference>
<dbReference type="CDD" id="cd01392">
    <property type="entry name" value="HTH_LacI"/>
    <property type="match status" value="1"/>
</dbReference>
<evidence type="ECO:0000256" key="1">
    <source>
        <dbReference type="ARBA" id="ARBA00023015"/>
    </source>
</evidence>
<dbReference type="PATRIC" id="fig|186479.3.peg.298"/>
<evidence type="ECO:0000313" key="5">
    <source>
        <dbReference type="EMBL" id="KPV54138.1"/>
    </source>
</evidence>
<dbReference type="GO" id="GO:0000976">
    <property type="term" value="F:transcription cis-regulatory region binding"/>
    <property type="evidence" value="ECO:0007669"/>
    <property type="project" value="TreeGrafter"/>
</dbReference>
<evidence type="ECO:0000259" key="4">
    <source>
        <dbReference type="PROSITE" id="PS50932"/>
    </source>
</evidence>
<proteinExistence type="predicted"/>
<dbReference type="PANTHER" id="PTHR30146:SF109">
    <property type="entry name" value="HTH-TYPE TRANSCRIPTIONAL REGULATOR GALS"/>
    <property type="match status" value="1"/>
</dbReference>
<evidence type="ECO:0000256" key="2">
    <source>
        <dbReference type="ARBA" id="ARBA00023125"/>
    </source>
</evidence>